<sequence length="473" mass="52177">MSAIFQYVYLAVFFGMAMAVPLAIATWVMVGSRAASVWVLVYLLPLFCFPNASWGLVETAAGTNFYTRGTGTFFFSAINLLLFGLAAQAFVMRRFGNLPPARHNLKVPAAIFGALMLGNLAVFFAMPNVYWFQLLAPSGLLNVFNLMLAFYVLTTCFGDDKALDRLVNLLIAVVALRGVWGLVRYVALGGDPANFYSNFQHINVKLTFFDINDSFLAATCFFLVVWRLLTDQVRGLGMRSLYVGIALLELFIIVFSYRRTGWAGFGLALLLLAFNVNRVQRVWLLGSYVFAGLPLLIYKLVQRSATSVAHGGASGGSLLERAFPDIFQHGSLSFTTGRFAELYAAFLSVRESPLWGLGAWGRYDGFRFSDLAWHQGDFGWMHSGVLHIALKTGLIGVVAMLIVMVGAFRFVSRHHARLAPRERGVLLAGAAGLLFMLPNWLFGTPVIEYRTMQLIALALALPYCAVAVADRRG</sequence>
<feature type="transmembrane region" description="Helical" evidence="5">
    <location>
        <begin position="261"/>
        <end position="277"/>
    </location>
</feature>
<feature type="transmembrane region" description="Helical" evidence="5">
    <location>
        <begin position="37"/>
        <end position="57"/>
    </location>
</feature>
<name>A0ABS8XIF2_9BURK</name>
<evidence type="ECO:0000256" key="4">
    <source>
        <dbReference type="ARBA" id="ARBA00023136"/>
    </source>
</evidence>
<feature type="transmembrane region" description="Helical" evidence="5">
    <location>
        <begin position="282"/>
        <end position="301"/>
    </location>
</feature>
<dbReference type="EMBL" id="JAJTWT010000005">
    <property type="protein sequence ID" value="MCE4538311.1"/>
    <property type="molecule type" value="Genomic_DNA"/>
</dbReference>
<evidence type="ECO:0000256" key="5">
    <source>
        <dbReference type="SAM" id="Phobius"/>
    </source>
</evidence>
<dbReference type="Proteomes" id="UP001201463">
    <property type="component" value="Unassembled WGS sequence"/>
</dbReference>
<feature type="transmembrane region" description="Helical" evidence="5">
    <location>
        <begin position="6"/>
        <end position="30"/>
    </location>
</feature>
<keyword evidence="8" id="KW-1185">Reference proteome</keyword>
<comment type="caution">
    <text evidence="7">The sequence shown here is derived from an EMBL/GenBank/DDBJ whole genome shotgun (WGS) entry which is preliminary data.</text>
</comment>
<feature type="transmembrane region" description="Helical" evidence="5">
    <location>
        <begin position="236"/>
        <end position="255"/>
    </location>
</feature>
<evidence type="ECO:0000313" key="8">
    <source>
        <dbReference type="Proteomes" id="UP001201463"/>
    </source>
</evidence>
<feature type="transmembrane region" description="Helical" evidence="5">
    <location>
        <begin position="424"/>
        <end position="443"/>
    </location>
</feature>
<dbReference type="Pfam" id="PF04932">
    <property type="entry name" value="Wzy_C"/>
    <property type="match status" value="1"/>
</dbReference>
<evidence type="ECO:0000256" key="2">
    <source>
        <dbReference type="ARBA" id="ARBA00022692"/>
    </source>
</evidence>
<evidence type="ECO:0000256" key="1">
    <source>
        <dbReference type="ARBA" id="ARBA00004141"/>
    </source>
</evidence>
<keyword evidence="7" id="KW-0436">Ligase</keyword>
<dbReference type="RefSeq" id="WP_233392749.1">
    <property type="nucleotide sequence ID" value="NZ_JAJTWT010000005.1"/>
</dbReference>
<protein>
    <submittedName>
        <fullName evidence="7">O-antigen ligase family protein</fullName>
    </submittedName>
</protein>
<feature type="transmembrane region" description="Helical" evidence="5">
    <location>
        <begin position="207"/>
        <end position="229"/>
    </location>
</feature>
<feature type="transmembrane region" description="Helical" evidence="5">
    <location>
        <begin position="388"/>
        <end position="412"/>
    </location>
</feature>
<dbReference type="GO" id="GO:0016874">
    <property type="term" value="F:ligase activity"/>
    <property type="evidence" value="ECO:0007669"/>
    <property type="project" value="UniProtKB-KW"/>
</dbReference>
<evidence type="ECO:0000259" key="6">
    <source>
        <dbReference type="Pfam" id="PF04932"/>
    </source>
</evidence>
<feature type="transmembrane region" description="Helical" evidence="5">
    <location>
        <begin position="166"/>
        <end position="187"/>
    </location>
</feature>
<evidence type="ECO:0000313" key="7">
    <source>
        <dbReference type="EMBL" id="MCE4538311.1"/>
    </source>
</evidence>
<dbReference type="InterPro" id="IPR051533">
    <property type="entry name" value="WaaL-like"/>
</dbReference>
<feature type="transmembrane region" description="Helical" evidence="5">
    <location>
        <begin position="449"/>
        <end position="469"/>
    </location>
</feature>
<dbReference type="PANTHER" id="PTHR37422:SF13">
    <property type="entry name" value="LIPOPOLYSACCHARIDE BIOSYNTHESIS PROTEIN PA4999-RELATED"/>
    <property type="match status" value="1"/>
</dbReference>
<evidence type="ECO:0000256" key="3">
    <source>
        <dbReference type="ARBA" id="ARBA00022989"/>
    </source>
</evidence>
<reference evidence="7 8" key="1">
    <citation type="submission" date="2021-12" db="EMBL/GenBank/DDBJ databases">
        <title>Genome seq of p7.</title>
        <authorList>
            <person name="Seo T."/>
        </authorList>
    </citation>
    <scope>NUCLEOTIDE SEQUENCE [LARGE SCALE GENOMIC DNA]</scope>
    <source>
        <strain evidence="7 8">P7</strain>
    </source>
</reference>
<keyword evidence="4 5" id="KW-0472">Membrane</keyword>
<keyword evidence="2 5" id="KW-0812">Transmembrane</keyword>
<feature type="domain" description="O-antigen ligase-related" evidence="6">
    <location>
        <begin position="246"/>
        <end position="400"/>
    </location>
</feature>
<keyword evidence="3 5" id="KW-1133">Transmembrane helix</keyword>
<dbReference type="InterPro" id="IPR007016">
    <property type="entry name" value="O-antigen_ligase-rel_domated"/>
</dbReference>
<feature type="transmembrane region" description="Helical" evidence="5">
    <location>
        <begin position="104"/>
        <end position="124"/>
    </location>
</feature>
<organism evidence="7 8">
    <name type="scientific">Pelomonas caseinilytica</name>
    <dbReference type="NCBI Taxonomy" id="2906763"/>
    <lineage>
        <taxon>Bacteria</taxon>
        <taxon>Pseudomonadati</taxon>
        <taxon>Pseudomonadota</taxon>
        <taxon>Betaproteobacteria</taxon>
        <taxon>Burkholderiales</taxon>
        <taxon>Sphaerotilaceae</taxon>
        <taxon>Roseateles</taxon>
    </lineage>
</organism>
<proteinExistence type="predicted"/>
<accession>A0ABS8XIF2</accession>
<dbReference type="PANTHER" id="PTHR37422">
    <property type="entry name" value="TEICHURONIC ACID BIOSYNTHESIS PROTEIN TUAE"/>
    <property type="match status" value="1"/>
</dbReference>
<gene>
    <name evidence="7" type="ORF">LXT12_13720</name>
</gene>
<comment type="subcellular location">
    <subcellularLocation>
        <location evidence="1">Membrane</location>
        <topology evidence="1">Multi-pass membrane protein</topology>
    </subcellularLocation>
</comment>
<feature type="transmembrane region" description="Helical" evidence="5">
    <location>
        <begin position="130"/>
        <end position="154"/>
    </location>
</feature>
<feature type="transmembrane region" description="Helical" evidence="5">
    <location>
        <begin position="69"/>
        <end position="92"/>
    </location>
</feature>